<sequence>MKKRKVGQSDIEISELSLGCMSLPPKLEDAKPVIEMALEQGINYFDTADLYDRGANEEILGQVLKPHRKEVILATKVGNRWHEDKDGWFWDATPEHIKNGLKMSLRRLQTDYIDLYQLHGGTIDDSWDEIIETFEDLKKEGVIRQYGISSIRPNVFTAFTRKSQCVSNMMQYSMLDRRAEEWFDLIASNGASVVTRGSIAKGLLTKTWRERLDKITNYMSYSKEELARVLEQLESEYEDIHAAALAFNLSHPAIASTVIGARTTEQLLENVKAYEKAKDINNIANVNNFLKRDIYQEHR</sequence>
<evidence type="ECO:0000313" key="3">
    <source>
        <dbReference type="Proteomes" id="UP000274033"/>
    </source>
</evidence>
<dbReference type="Pfam" id="PF00248">
    <property type="entry name" value="Aldo_ket_red"/>
    <property type="match status" value="1"/>
</dbReference>
<gene>
    <name evidence="2" type="ORF">EBB45_19445</name>
</gene>
<feature type="domain" description="NADP-dependent oxidoreductase" evidence="1">
    <location>
        <begin position="16"/>
        <end position="288"/>
    </location>
</feature>
<dbReference type="InterPro" id="IPR023210">
    <property type="entry name" value="NADP_OxRdtase_dom"/>
</dbReference>
<reference evidence="2 3" key="1">
    <citation type="journal article" date="2013" name="J. Microbiol.">
        <title>Lysinibacillus chungkukjangi sp. nov., isolated from Chungkukjang, Korean fermented soybean food.</title>
        <authorList>
            <person name="Kim S.J."/>
            <person name="Jang Y.H."/>
            <person name="Hamada M."/>
            <person name="Ahn J.H."/>
            <person name="Weon H.Y."/>
            <person name="Suzuki K."/>
            <person name="Whang K.S."/>
            <person name="Kwon S.W."/>
        </authorList>
    </citation>
    <scope>NUCLEOTIDE SEQUENCE [LARGE SCALE GENOMIC DNA]</scope>
    <source>
        <strain evidence="2 3">MCCC 1A12701</strain>
    </source>
</reference>
<dbReference type="PANTHER" id="PTHR43312">
    <property type="entry name" value="D-THREO-ALDOSE 1-DEHYDROGENASE"/>
    <property type="match status" value="1"/>
</dbReference>
<dbReference type="RefSeq" id="WP_124766979.1">
    <property type="nucleotide sequence ID" value="NZ_JAFBDY010000038.1"/>
</dbReference>
<dbReference type="InterPro" id="IPR053135">
    <property type="entry name" value="AKR2_Oxidoreductase"/>
</dbReference>
<dbReference type="OrthoDB" id="9773828at2"/>
<name>A0A3N9U2Y6_9BACI</name>
<protein>
    <submittedName>
        <fullName evidence="2">Aldo/keto reductase</fullName>
    </submittedName>
</protein>
<evidence type="ECO:0000259" key="1">
    <source>
        <dbReference type="Pfam" id="PF00248"/>
    </source>
</evidence>
<comment type="caution">
    <text evidence="2">The sequence shown here is derived from an EMBL/GenBank/DDBJ whole genome shotgun (WGS) entry which is preliminary data.</text>
</comment>
<dbReference type="SUPFAM" id="SSF51430">
    <property type="entry name" value="NAD(P)-linked oxidoreductase"/>
    <property type="match status" value="1"/>
</dbReference>
<proteinExistence type="predicted"/>
<dbReference type="PANTHER" id="PTHR43312:SF1">
    <property type="entry name" value="NADP-DEPENDENT OXIDOREDUCTASE DOMAIN-CONTAINING PROTEIN"/>
    <property type="match status" value="1"/>
</dbReference>
<dbReference type="Gene3D" id="3.20.20.100">
    <property type="entry name" value="NADP-dependent oxidoreductase domain"/>
    <property type="match status" value="1"/>
</dbReference>
<dbReference type="AlphaFoldDB" id="A0A3N9U2Y6"/>
<dbReference type="EMBL" id="RRCT01000035">
    <property type="protein sequence ID" value="RQW70984.1"/>
    <property type="molecule type" value="Genomic_DNA"/>
</dbReference>
<evidence type="ECO:0000313" key="2">
    <source>
        <dbReference type="EMBL" id="RQW70984.1"/>
    </source>
</evidence>
<dbReference type="GO" id="GO:0016491">
    <property type="term" value="F:oxidoreductase activity"/>
    <property type="evidence" value="ECO:0007669"/>
    <property type="project" value="InterPro"/>
</dbReference>
<accession>A0A3N9U2Y6</accession>
<organism evidence="2 3">
    <name type="scientific">Lysinibacillus composti</name>
    <dbReference type="NCBI Taxonomy" id="720633"/>
    <lineage>
        <taxon>Bacteria</taxon>
        <taxon>Bacillati</taxon>
        <taxon>Bacillota</taxon>
        <taxon>Bacilli</taxon>
        <taxon>Bacillales</taxon>
        <taxon>Bacillaceae</taxon>
        <taxon>Lysinibacillus</taxon>
    </lineage>
</organism>
<keyword evidence="3" id="KW-1185">Reference proteome</keyword>
<dbReference type="InterPro" id="IPR020471">
    <property type="entry name" value="AKR"/>
</dbReference>
<dbReference type="Proteomes" id="UP000274033">
    <property type="component" value="Unassembled WGS sequence"/>
</dbReference>
<dbReference type="PRINTS" id="PR00069">
    <property type="entry name" value="ALDKETRDTASE"/>
</dbReference>
<dbReference type="InterPro" id="IPR036812">
    <property type="entry name" value="NAD(P)_OxRdtase_dom_sf"/>
</dbReference>
<dbReference type="CDD" id="cd19086">
    <property type="entry name" value="AKR_AKR11C1"/>
    <property type="match status" value="1"/>
</dbReference>